<feature type="chain" id="PRO_5045417525" evidence="1">
    <location>
        <begin position="29"/>
        <end position="315"/>
    </location>
</feature>
<evidence type="ECO:0000313" key="2">
    <source>
        <dbReference type="EMBL" id="MFC5403240.1"/>
    </source>
</evidence>
<sequence>MKKTKLFSVCISLALVFTLFAGISPVGAAAGDKALMTDFSGSVKTTDWRISSKPDGTVYVKDGKLNFDGAQDNSFFGPQGTYGDFALAFDIVGYEGNSSWLGLSFGLPNPDSFFAEPEPYLLLFTNDSVMLLKNKVADTVAWDDPAQRWIPADHALATNEEPLNVKVVLKEGKLKVYYKLQSEAASVLDTPRAVFSNLPDIAGYINLTTSGNDKVQGYFSLDNVKVFNDPDADTSVAISAPAKDKPSDGKDKPSTVPAAKKFIIVGATGYKVDPATGNIWKGNTYIPADKANLAKLPREVLQAARAAKAANKAKK</sequence>
<comment type="caution">
    <text evidence="2">The sequence shown here is derived from an EMBL/GenBank/DDBJ whole genome shotgun (WGS) entry which is preliminary data.</text>
</comment>
<proteinExistence type="predicted"/>
<name>A0ABW0HPT7_9BACL</name>
<dbReference type="Proteomes" id="UP001596113">
    <property type="component" value="Unassembled WGS sequence"/>
</dbReference>
<protein>
    <submittedName>
        <fullName evidence="2">Uncharacterized protein</fullName>
    </submittedName>
</protein>
<dbReference type="RefSeq" id="WP_378132421.1">
    <property type="nucleotide sequence ID" value="NZ_JBHSMI010000023.1"/>
</dbReference>
<feature type="signal peptide" evidence="1">
    <location>
        <begin position="1"/>
        <end position="28"/>
    </location>
</feature>
<evidence type="ECO:0000256" key="1">
    <source>
        <dbReference type="SAM" id="SignalP"/>
    </source>
</evidence>
<keyword evidence="3" id="KW-1185">Reference proteome</keyword>
<organism evidence="2 3">
    <name type="scientific">Cohnella soli</name>
    <dbReference type="NCBI Taxonomy" id="425005"/>
    <lineage>
        <taxon>Bacteria</taxon>
        <taxon>Bacillati</taxon>
        <taxon>Bacillota</taxon>
        <taxon>Bacilli</taxon>
        <taxon>Bacillales</taxon>
        <taxon>Paenibacillaceae</taxon>
        <taxon>Cohnella</taxon>
    </lineage>
</organism>
<dbReference type="EMBL" id="JBHSMI010000023">
    <property type="protein sequence ID" value="MFC5403240.1"/>
    <property type="molecule type" value="Genomic_DNA"/>
</dbReference>
<keyword evidence="1" id="KW-0732">Signal</keyword>
<evidence type="ECO:0000313" key="3">
    <source>
        <dbReference type="Proteomes" id="UP001596113"/>
    </source>
</evidence>
<reference evidence="3" key="1">
    <citation type="journal article" date="2019" name="Int. J. Syst. Evol. Microbiol.">
        <title>The Global Catalogue of Microorganisms (GCM) 10K type strain sequencing project: providing services to taxonomists for standard genome sequencing and annotation.</title>
        <authorList>
            <consortium name="The Broad Institute Genomics Platform"/>
            <consortium name="The Broad Institute Genome Sequencing Center for Infectious Disease"/>
            <person name="Wu L."/>
            <person name="Ma J."/>
        </authorList>
    </citation>
    <scope>NUCLEOTIDE SEQUENCE [LARGE SCALE GENOMIC DNA]</scope>
    <source>
        <strain evidence="3">CGMCC 1.18575</strain>
    </source>
</reference>
<gene>
    <name evidence="2" type="ORF">ACFPOF_10920</name>
</gene>
<accession>A0ABW0HPT7</accession>